<accession>A0ABS2BKD1</accession>
<organism evidence="1 2">
    <name type="scientific">Jeongeupia naejangsanensis</name>
    <dbReference type="NCBI Taxonomy" id="613195"/>
    <lineage>
        <taxon>Bacteria</taxon>
        <taxon>Pseudomonadati</taxon>
        <taxon>Pseudomonadota</taxon>
        <taxon>Betaproteobacteria</taxon>
        <taxon>Neisseriales</taxon>
        <taxon>Chitinibacteraceae</taxon>
        <taxon>Jeongeupia</taxon>
    </lineage>
</organism>
<evidence type="ECO:0000313" key="1">
    <source>
        <dbReference type="EMBL" id="MBM3116064.1"/>
    </source>
</evidence>
<dbReference type="Proteomes" id="UP000809431">
    <property type="component" value="Unassembled WGS sequence"/>
</dbReference>
<name>A0ABS2BKD1_9NEIS</name>
<evidence type="ECO:0008006" key="3">
    <source>
        <dbReference type="Google" id="ProtNLM"/>
    </source>
</evidence>
<dbReference type="EMBL" id="JAESND010000004">
    <property type="protein sequence ID" value="MBM3116064.1"/>
    <property type="molecule type" value="Genomic_DNA"/>
</dbReference>
<protein>
    <recommendedName>
        <fullName evidence="3">Lipocalin-like domain-containing protein</fullName>
    </recommendedName>
</protein>
<reference evidence="1 2" key="1">
    <citation type="submission" date="2021-01" db="EMBL/GenBank/DDBJ databases">
        <title>Draft Genome Sequence and Polyhydroxyalkanoate Biosynthetic Potential of Jeongeupia naejangsanensis Type Strain DSM 24253.</title>
        <authorList>
            <person name="Turrini P."/>
            <person name="Artuso I."/>
            <person name="Lugli G.A."/>
            <person name="Frangipani E."/>
            <person name="Ventura M."/>
            <person name="Visca P."/>
        </authorList>
    </citation>
    <scope>NUCLEOTIDE SEQUENCE [LARGE SCALE GENOMIC DNA]</scope>
    <source>
        <strain evidence="1 2">DSM 24253</strain>
    </source>
</reference>
<evidence type="ECO:0000313" key="2">
    <source>
        <dbReference type="Proteomes" id="UP000809431"/>
    </source>
</evidence>
<keyword evidence="2" id="KW-1185">Reference proteome</keyword>
<gene>
    <name evidence="1" type="ORF">JMJ54_09480</name>
</gene>
<proteinExistence type="predicted"/>
<comment type="caution">
    <text evidence="1">The sequence shown here is derived from an EMBL/GenBank/DDBJ whole genome shotgun (WGS) entry which is preliminary data.</text>
</comment>
<dbReference type="RefSeq" id="WP_203538134.1">
    <property type="nucleotide sequence ID" value="NZ_JAESND010000004.1"/>
</dbReference>
<sequence>MNFLGTWRVVGLPDRELVFADNGMGYFSTQGERMPFFQWSITECGRLAWQFFLNEALTEFASCAHEPEYAVSCGGTELRFEHAPFPFGIKHFVREAQPDA</sequence>